<dbReference type="Pfam" id="PF01844">
    <property type="entry name" value="HNH"/>
    <property type="match status" value="1"/>
</dbReference>
<feature type="domain" description="Reverse transcriptase" evidence="1">
    <location>
        <begin position="111"/>
        <end position="363"/>
    </location>
</feature>
<dbReference type="PANTHER" id="PTHR34047:SF10">
    <property type="entry name" value="GROUP II INTRON-ASSOCIATED OPEN READING FRAME"/>
    <property type="match status" value="1"/>
</dbReference>
<dbReference type="NCBIfam" id="TIGR04416">
    <property type="entry name" value="group_II_RT_mat"/>
    <property type="match status" value="1"/>
</dbReference>
<gene>
    <name evidence="2" type="primary">ltrA</name>
    <name evidence="2" type="ORF">ACE1CI_14995</name>
</gene>
<dbReference type="GO" id="GO:0003964">
    <property type="term" value="F:RNA-directed DNA polymerase activity"/>
    <property type="evidence" value="ECO:0007669"/>
    <property type="project" value="UniProtKB-KW"/>
</dbReference>
<dbReference type="CDD" id="cd01651">
    <property type="entry name" value="RT_G2_intron"/>
    <property type="match status" value="1"/>
</dbReference>
<dbReference type="SMART" id="SM00507">
    <property type="entry name" value="HNHc"/>
    <property type="match status" value="1"/>
</dbReference>
<reference evidence="2 3" key="1">
    <citation type="submission" date="2024-09" db="EMBL/GenBank/DDBJ databases">
        <title>Floridaenema gen nov. (Aerosakkonemataceae, Aerosakkonematales ord. nov., Cyanobacteria) from benthic tropical and subtropical fresh waters, with the description of four new species.</title>
        <authorList>
            <person name="Moretto J.A."/>
            <person name="Berthold D.E."/>
            <person name="Lefler F.W."/>
            <person name="Huang I.-S."/>
            <person name="Laughinghouse H. IV."/>
        </authorList>
    </citation>
    <scope>NUCLEOTIDE SEQUENCE [LARGE SCALE GENOMIC DNA]</scope>
    <source>
        <strain evidence="2 3">BLCC-F50</strain>
    </source>
</reference>
<keyword evidence="2" id="KW-0695">RNA-directed DNA polymerase</keyword>
<dbReference type="EC" id="2.7.7.49" evidence="2"/>
<dbReference type="InterPro" id="IPR013597">
    <property type="entry name" value="Mat_intron_G2"/>
</dbReference>
<keyword evidence="3" id="KW-1185">Reference proteome</keyword>
<protein>
    <submittedName>
        <fullName evidence="2">Group II intron reverse transcriptase/maturase</fullName>
        <ecNumber evidence="2">2.7.7.49</ecNumber>
    </submittedName>
</protein>
<keyword evidence="2" id="KW-0808">Transferase</keyword>
<dbReference type="Proteomes" id="UP001576784">
    <property type="component" value="Unassembled WGS sequence"/>
</dbReference>
<comment type="caution">
    <text evidence="2">The sequence shown here is derived from an EMBL/GenBank/DDBJ whole genome shotgun (WGS) entry which is preliminary data.</text>
</comment>
<sequence length="628" mass="72502">MKKAKARQSDKDWLRIVWTSDIPNQACENPTVTWRDIQWKKLERQVFKLQKRIYQASRRGDVRTTRGLQKLLMKSQAAKLLAVRRVTQDNQGKKTAGVDGIKSLTPKQRFELAKQLRLGSKVKPTRRVWIPKPGTEEKRPLGIPTMKDRALQALVKMVLEPEWEARFEPNSYGFRPGRSCQDAIDAIFLAIKQKTKFVLDADIAKCFDRIDHEQLLRKTNTFPTLRKQIRAWLKAGVMEGKQLFPTSEGTPQGGVISPLLANIALHGMENAIMEAADNFDMKRPDGTQLSKRDKRKSVSLIRYADDFVILHEDITIVQRCKEIISEWLKGMGLELKPSKTRLAHTLKEYESEKPGFNFLGYNIRQHPTGKYTSGRVKGKLLGFKTIITPSKESQKRHYKEVAEVIDKHRGVNQAALIKSLNPIIRGWSNYYSTVVSQKVFEKLDHLIIWKLLKWAKHRHRNKGRKWNVQRYFQTIGGDNWVFATRQEGTNPLRLLKHSSTTIKRYVKVKGEASPYDGNLVYWSSRMGEHPEMPSRISTLLKRQKGKCTHCGLFFKDEDVMEIDHIIPKSKGGKDEYKNWQLLHRHCHDTKTIFDGISGNKSDCKSVKPKPPVNSEIKWVNDMLVMTFV</sequence>
<proteinExistence type="predicted"/>
<dbReference type="Pfam" id="PF08388">
    <property type="entry name" value="GIIM"/>
    <property type="match status" value="1"/>
</dbReference>
<name>A0ABV4XRQ2_9CYAN</name>
<dbReference type="InterPro" id="IPR000477">
    <property type="entry name" value="RT_dom"/>
</dbReference>
<dbReference type="InterPro" id="IPR025960">
    <property type="entry name" value="RVT_N"/>
</dbReference>
<dbReference type="InterPro" id="IPR051083">
    <property type="entry name" value="GrpII_Intron_Splice-Mob/Def"/>
</dbReference>
<accession>A0ABV4XRQ2</accession>
<dbReference type="Pfam" id="PF13655">
    <property type="entry name" value="RVT_N"/>
    <property type="match status" value="1"/>
</dbReference>
<organism evidence="2 3">
    <name type="scientific">Floridaenema flaviceps BLCC-F50</name>
    <dbReference type="NCBI Taxonomy" id="3153642"/>
    <lineage>
        <taxon>Bacteria</taxon>
        <taxon>Bacillati</taxon>
        <taxon>Cyanobacteriota</taxon>
        <taxon>Cyanophyceae</taxon>
        <taxon>Oscillatoriophycideae</taxon>
        <taxon>Aerosakkonematales</taxon>
        <taxon>Aerosakkonemataceae</taxon>
        <taxon>Floridanema</taxon>
        <taxon>Floridanema flaviceps</taxon>
    </lineage>
</organism>
<evidence type="ECO:0000259" key="1">
    <source>
        <dbReference type="PROSITE" id="PS50878"/>
    </source>
</evidence>
<dbReference type="PANTHER" id="PTHR34047">
    <property type="entry name" value="NUCLEAR INTRON MATURASE 1, MITOCHONDRIAL-RELATED"/>
    <property type="match status" value="1"/>
</dbReference>
<dbReference type="Gene3D" id="1.10.30.50">
    <property type="match status" value="1"/>
</dbReference>
<evidence type="ECO:0000313" key="3">
    <source>
        <dbReference type="Proteomes" id="UP001576784"/>
    </source>
</evidence>
<dbReference type="PROSITE" id="PS50878">
    <property type="entry name" value="RT_POL"/>
    <property type="match status" value="1"/>
</dbReference>
<dbReference type="InterPro" id="IPR043502">
    <property type="entry name" value="DNA/RNA_pol_sf"/>
</dbReference>
<keyword evidence="2" id="KW-0548">Nucleotidyltransferase</keyword>
<dbReference type="InterPro" id="IPR030931">
    <property type="entry name" value="Group_II_RT_mat"/>
</dbReference>
<dbReference type="InterPro" id="IPR002711">
    <property type="entry name" value="HNH"/>
</dbReference>
<dbReference type="EMBL" id="JBHFNR010000104">
    <property type="protein sequence ID" value="MFB2894215.1"/>
    <property type="molecule type" value="Genomic_DNA"/>
</dbReference>
<dbReference type="CDD" id="cd00085">
    <property type="entry name" value="HNHc"/>
    <property type="match status" value="1"/>
</dbReference>
<evidence type="ECO:0000313" key="2">
    <source>
        <dbReference type="EMBL" id="MFB2894215.1"/>
    </source>
</evidence>
<dbReference type="SUPFAM" id="SSF56672">
    <property type="entry name" value="DNA/RNA polymerases"/>
    <property type="match status" value="1"/>
</dbReference>
<dbReference type="RefSeq" id="WP_413263864.1">
    <property type="nucleotide sequence ID" value="NZ_JBHFNR010000104.1"/>
</dbReference>
<dbReference type="InterPro" id="IPR003615">
    <property type="entry name" value="HNH_nuc"/>
</dbReference>
<dbReference type="Pfam" id="PF00078">
    <property type="entry name" value="RVT_1"/>
    <property type="match status" value="1"/>
</dbReference>